<evidence type="ECO:0000256" key="1">
    <source>
        <dbReference type="SAM" id="MobiDB-lite"/>
    </source>
</evidence>
<evidence type="ECO:0000313" key="2">
    <source>
        <dbReference type="EMBL" id="QDF38264.1"/>
    </source>
</evidence>
<feature type="region of interest" description="Disordered" evidence="1">
    <location>
        <begin position="44"/>
        <end position="85"/>
    </location>
</feature>
<protein>
    <submittedName>
        <fullName evidence="2">Uncharacterized protein</fullName>
    </submittedName>
</protein>
<evidence type="ECO:0000313" key="3">
    <source>
        <dbReference type="Proteomes" id="UP000319298"/>
    </source>
</evidence>
<sequence length="253" mass="28424">MTVDRPMLSPRAESSVIDLSPHRVARRVLSPALPADNVAEVKAMPYEVTRRAHSRKPRKSKNGTPEERSAKQRLTTLYGGPTIKPVAGPVRGGDPVYLRIAEHREAAAAWDRTFEAEDFPEGIRDDLYERMEAAALALIFCDVTTPSGRARQLAYLRQLLKPREGIPPGSSLHLPESIGGQHWIDAFLRTQANQLRSMERKERKAAVEPRHPAATFAYFAEKLRVYLHQELMLGRTVDQALDDLVSTDTRIRS</sequence>
<dbReference type="RefSeq" id="WP_140479914.1">
    <property type="nucleotide sequence ID" value="NZ_CP041090.2"/>
</dbReference>
<feature type="compositionally biased region" description="Basic residues" evidence="1">
    <location>
        <begin position="51"/>
        <end position="61"/>
    </location>
</feature>
<reference evidence="2 3" key="2">
    <citation type="journal article" date="2020" name="Int. J. Syst. Evol. Microbiol.">
        <title>Description and complete genome sequences of Bradyrhizobium symbiodeficiens sp. nov., a non-symbiotic bacterium associated with legumes native to Canada.</title>
        <authorList>
            <person name="Bromfield E.S.P."/>
            <person name="Cloutier S."/>
            <person name="Nguyen H.D.T."/>
        </authorList>
    </citation>
    <scope>NUCLEOTIDE SEQUENCE [LARGE SCALE GENOMIC DNA]</scope>
    <source>
        <strain evidence="2 3">65S1MB</strain>
    </source>
</reference>
<organism evidence="2 3">
    <name type="scientific">Bradyrhizobium symbiodeficiens</name>
    <dbReference type="NCBI Taxonomy" id="1404367"/>
    <lineage>
        <taxon>Bacteria</taxon>
        <taxon>Pseudomonadati</taxon>
        <taxon>Pseudomonadota</taxon>
        <taxon>Alphaproteobacteria</taxon>
        <taxon>Hyphomicrobiales</taxon>
        <taxon>Nitrobacteraceae</taxon>
        <taxon>Bradyrhizobium</taxon>
    </lineage>
</organism>
<name>A0ABX5W5I2_9BRAD</name>
<dbReference type="EMBL" id="CP041090">
    <property type="protein sequence ID" value="QDF38264.1"/>
    <property type="molecule type" value="Genomic_DNA"/>
</dbReference>
<keyword evidence="3" id="KW-1185">Reference proteome</keyword>
<dbReference type="Proteomes" id="UP000319298">
    <property type="component" value="Chromosome"/>
</dbReference>
<proteinExistence type="predicted"/>
<reference evidence="3" key="1">
    <citation type="submission" date="2019-06" db="EMBL/GenBank/DDBJ databases">
        <title>Whole-Genome Sequence of Bradyrhizobium sp. 3 Strain 65S1MB.</title>
        <authorList>
            <person name="Bromfield E.S.P."/>
            <person name="Cloutier S."/>
            <person name="Nguyen H.D.T."/>
        </authorList>
    </citation>
    <scope>NUCLEOTIDE SEQUENCE [LARGE SCALE GENOMIC DNA]</scope>
    <source>
        <strain evidence="3">65S1MB</strain>
    </source>
</reference>
<gene>
    <name evidence="2" type="ORF">FJN17_12175</name>
</gene>
<accession>A0ABX5W5I2</accession>